<dbReference type="Proteomes" id="UP000662678">
    <property type="component" value="Unassembled WGS sequence"/>
</dbReference>
<keyword evidence="2" id="KW-1185">Reference proteome</keyword>
<reference evidence="2" key="1">
    <citation type="journal article" date="2019" name="Int. J. Syst. Evol. Microbiol.">
        <title>The Global Catalogue of Microorganisms (GCM) 10K type strain sequencing project: providing services to taxonomists for standard genome sequencing and annotation.</title>
        <authorList>
            <consortium name="The Broad Institute Genomics Platform"/>
            <consortium name="The Broad Institute Genome Sequencing Center for Infectious Disease"/>
            <person name="Wu L."/>
            <person name="Ma J."/>
        </authorList>
    </citation>
    <scope>NUCLEOTIDE SEQUENCE [LARGE SCALE GENOMIC DNA]</scope>
    <source>
        <strain evidence="2">KCTC 23713</strain>
    </source>
</reference>
<comment type="caution">
    <text evidence="1">The sequence shown here is derived from an EMBL/GenBank/DDBJ whole genome shotgun (WGS) entry which is preliminary data.</text>
</comment>
<evidence type="ECO:0000313" key="1">
    <source>
        <dbReference type="EMBL" id="GHD70779.1"/>
    </source>
</evidence>
<evidence type="ECO:0000313" key="2">
    <source>
        <dbReference type="Proteomes" id="UP000662678"/>
    </source>
</evidence>
<organism evidence="1 2">
    <name type="scientific">Vogesella fluminis</name>
    <dbReference type="NCBI Taxonomy" id="1069161"/>
    <lineage>
        <taxon>Bacteria</taxon>
        <taxon>Pseudomonadati</taxon>
        <taxon>Pseudomonadota</taxon>
        <taxon>Betaproteobacteria</taxon>
        <taxon>Neisseriales</taxon>
        <taxon>Chromobacteriaceae</taxon>
        <taxon>Vogesella</taxon>
    </lineage>
</organism>
<gene>
    <name evidence="1" type="ORF">GCM10011419_01670</name>
</gene>
<dbReference type="EMBL" id="BMYP01000001">
    <property type="protein sequence ID" value="GHD70779.1"/>
    <property type="molecule type" value="Genomic_DNA"/>
</dbReference>
<sequence length="50" mass="5283">MVLIQLFTYPLRSCRLAEGVCCGVNVIARNCGTLQPGDAAEVPDSALVFA</sequence>
<dbReference type="RefSeq" id="WP_189351743.1">
    <property type="nucleotide sequence ID" value="NZ_BMYP01000001.1"/>
</dbReference>
<name>A0ABQ3H852_9NEIS</name>
<evidence type="ECO:0008006" key="3">
    <source>
        <dbReference type="Google" id="ProtNLM"/>
    </source>
</evidence>
<protein>
    <recommendedName>
        <fullName evidence="3">MOSC domain-containing protein</fullName>
    </recommendedName>
</protein>
<accession>A0ABQ3H852</accession>
<proteinExistence type="predicted"/>